<dbReference type="SUPFAM" id="SSF53448">
    <property type="entry name" value="Nucleotide-diphospho-sugar transferases"/>
    <property type="match status" value="1"/>
</dbReference>
<dbReference type="InterPro" id="IPR029044">
    <property type="entry name" value="Nucleotide-diphossugar_trans"/>
</dbReference>
<dbReference type="Gene3D" id="3.90.550.10">
    <property type="entry name" value="Spore Coat Polysaccharide Biosynthesis Protein SpsA, Chain A"/>
    <property type="match status" value="1"/>
</dbReference>
<reference evidence="1 2" key="1">
    <citation type="submission" date="2024-08" db="EMBL/GenBank/DDBJ databases">
        <title>Mycobacterium servetensis sp. nov., a novel rapid-growing mycobacterial species recovered from a human patient in Zaragoza, Spain.</title>
        <authorList>
            <person name="Tristancho-Baro A.I."/>
            <person name="Buenestado-Serrano S."/>
            <person name="Garcia De Viedma D."/>
            <person name="Milagro-Beamonte A."/>
            <person name="Burillo N."/>
            <person name="Sanz S."/>
            <person name="Lopez-Calleja A.I."/>
            <person name="Penas-Utrilla D."/>
            <person name="Guardingo M."/>
            <person name="Garcia M.J."/>
            <person name="Vinuelas-Bayon J."/>
        </authorList>
    </citation>
    <scope>NUCLEOTIDE SEQUENCE [LARGE SCALE GENOMIC DNA]</scope>
    <source>
        <strain evidence="2">HUMS_12744610</strain>
    </source>
</reference>
<dbReference type="PANTHER" id="PTHR43179:SF11">
    <property type="entry name" value="GLYCOSYL TRANSFERASE"/>
    <property type="match status" value="1"/>
</dbReference>
<organism evidence="1 2">
    <name type="scientific">Mycobacterium servetii</name>
    <dbReference type="NCBI Taxonomy" id="3237418"/>
    <lineage>
        <taxon>Bacteria</taxon>
        <taxon>Bacillati</taxon>
        <taxon>Actinomycetota</taxon>
        <taxon>Actinomycetes</taxon>
        <taxon>Mycobacteriales</taxon>
        <taxon>Mycobacteriaceae</taxon>
        <taxon>Mycobacterium</taxon>
    </lineage>
</organism>
<sequence>MSLLITVPVFGQHEYTHALVGDLEREGADYLIVDNRGDYPRIGSERVSTPGTNLGWAGGSEHGFRIAFTEGYTHAMTLNNDTRLSKGFVGAFLDSRLPPDAGIVGPMIDHGFPYAVESSEPHAADYRPRPQYRVVPAVEGTALMISRECWQRAGGLDLTNFKRYGWGIDLDLALRARRAGFGIYTTEMAYINHFGRRTANGHYGSWRYELGANVAMLQGLRRLHGLGAALAIMRQIGAAHDRKWHKPIPLDNASRQLTD</sequence>
<comment type="caution">
    <text evidence="1">The sequence shown here is derived from an EMBL/GenBank/DDBJ whole genome shotgun (WGS) entry which is preliminary data.</text>
</comment>
<name>A0ABV4C2E7_9MYCO</name>
<evidence type="ECO:0000313" key="2">
    <source>
        <dbReference type="Proteomes" id="UP001564760"/>
    </source>
</evidence>
<proteinExistence type="predicted"/>
<dbReference type="Proteomes" id="UP001564760">
    <property type="component" value="Unassembled WGS sequence"/>
</dbReference>
<accession>A0ABV4C2E7</accession>
<keyword evidence="2" id="KW-1185">Reference proteome</keyword>
<dbReference type="EMBL" id="JBGEDP010000001">
    <property type="protein sequence ID" value="MEY8016700.1"/>
    <property type="molecule type" value="Genomic_DNA"/>
</dbReference>
<dbReference type="RefSeq" id="WP_369739073.1">
    <property type="nucleotide sequence ID" value="NZ_JBGEDP010000001.1"/>
</dbReference>
<dbReference type="PANTHER" id="PTHR43179">
    <property type="entry name" value="RHAMNOSYLTRANSFERASE WBBL"/>
    <property type="match status" value="1"/>
</dbReference>
<evidence type="ECO:0000313" key="1">
    <source>
        <dbReference type="EMBL" id="MEY8016700.1"/>
    </source>
</evidence>
<protein>
    <submittedName>
        <fullName evidence="1">Glycosyltransferase family 2 protein</fullName>
    </submittedName>
</protein>
<gene>
    <name evidence="1" type="ORF">AB8998_17730</name>
</gene>